<name>A0A0M3IK02_ASCLU</name>
<dbReference type="Proteomes" id="UP000036681">
    <property type="component" value="Unplaced"/>
</dbReference>
<organism evidence="2 3">
    <name type="scientific">Ascaris lumbricoides</name>
    <name type="common">Giant roundworm</name>
    <dbReference type="NCBI Taxonomy" id="6252"/>
    <lineage>
        <taxon>Eukaryota</taxon>
        <taxon>Metazoa</taxon>
        <taxon>Ecdysozoa</taxon>
        <taxon>Nematoda</taxon>
        <taxon>Chromadorea</taxon>
        <taxon>Rhabditida</taxon>
        <taxon>Spirurina</taxon>
        <taxon>Ascaridomorpha</taxon>
        <taxon>Ascaridoidea</taxon>
        <taxon>Ascarididae</taxon>
        <taxon>Ascaris</taxon>
    </lineage>
</organism>
<evidence type="ECO:0000256" key="1">
    <source>
        <dbReference type="SAM" id="Phobius"/>
    </source>
</evidence>
<dbReference type="AlphaFoldDB" id="A0A0M3IK02"/>
<keyword evidence="1" id="KW-0812">Transmembrane</keyword>
<reference evidence="3" key="1">
    <citation type="submission" date="2017-02" db="UniProtKB">
        <authorList>
            <consortium name="WormBaseParasite"/>
        </authorList>
    </citation>
    <scope>IDENTIFICATION</scope>
</reference>
<evidence type="ECO:0000313" key="3">
    <source>
        <dbReference type="WBParaSite" id="ALUE_0001904001-mRNA-1"/>
    </source>
</evidence>
<evidence type="ECO:0000313" key="2">
    <source>
        <dbReference type="Proteomes" id="UP000036681"/>
    </source>
</evidence>
<dbReference type="WBParaSite" id="ALUE_0001904001-mRNA-1">
    <property type="protein sequence ID" value="ALUE_0001904001-mRNA-1"/>
    <property type="gene ID" value="ALUE_0001904001"/>
</dbReference>
<accession>A0A0M3IK02</accession>
<keyword evidence="1" id="KW-1133">Transmembrane helix</keyword>
<feature type="transmembrane region" description="Helical" evidence="1">
    <location>
        <begin position="12"/>
        <end position="38"/>
    </location>
</feature>
<proteinExistence type="predicted"/>
<keyword evidence="1" id="KW-0472">Membrane</keyword>
<protein>
    <submittedName>
        <fullName evidence="3">Secreted protein</fullName>
    </submittedName>
</protein>
<sequence>MGGGIGRERRDVIEWLSILVFFTAFLISVIRSSVLLAFSRSPHLTASPTSISISKNVPYRGPYHQCVFIGAKAKP</sequence>
<keyword evidence="2" id="KW-1185">Reference proteome</keyword>